<protein>
    <submittedName>
        <fullName evidence="2">ThuA domain-containing protein</fullName>
    </submittedName>
</protein>
<name>A0A929PZJ0_9SPHI</name>
<dbReference type="InterPro" id="IPR029062">
    <property type="entry name" value="Class_I_gatase-like"/>
</dbReference>
<dbReference type="Proteomes" id="UP000622475">
    <property type="component" value="Unassembled WGS sequence"/>
</dbReference>
<comment type="caution">
    <text evidence="2">The sequence shown here is derived from an EMBL/GenBank/DDBJ whole genome shotgun (WGS) entry which is preliminary data.</text>
</comment>
<feature type="domain" description="ThuA-like" evidence="1">
    <location>
        <begin position="25"/>
        <end position="238"/>
    </location>
</feature>
<evidence type="ECO:0000259" key="1">
    <source>
        <dbReference type="Pfam" id="PF06283"/>
    </source>
</evidence>
<dbReference type="AlphaFoldDB" id="A0A929PZJ0"/>
<organism evidence="2 3">
    <name type="scientific">Mucilaginibacter myungsuensis</name>
    <dbReference type="NCBI Taxonomy" id="649104"/>
    <lineage>
        <taxon>Bacteria</taxon>
        <taxon>Pseudomonadati</taxon>
        <taxon>Bacteroidota</taxon>
        <taxon>Sphingobacteriia</taxon>
        <taxon>Sphingobacteriales</taxon>
        <taxon>Sphingobacteriaceae</taxon>
        <taxon>Mucilaginibacter</taxon>
    </lineage>
</organism>
<reference evidence="2" key="1">
    <citation type="submission" date="2020-10" db="EMBL/GenBank/DDBJ databases">
        <title>Mucilaginibacter mali sp. nov., isolated from rhizosphere soil of apple orchard.</title>
        <authorList>
            <person name="Lee J.-S."/>
            <person name="Kim H.S."/>
            <person name="Kim J.-S."/>
        </authorList>
    </citation>
    <scope>NUCLEOTIDE SEQUENCE</scope>
    <source>
        <strain evidence="2">KCTC 22746</strain>
    </source>
</reference>
<evidence type="ECO:0000313" key="3">
    <source>
        <dbReference type="Proteomes" id="UP000622475"/>
    </source>
</evidence>
<proteinExistence type="predicted"/>
<gene>
    <name evidence="2" type="ORF">IRJ16_21900</name>
</gene>
<keyword evidence="3" id="KW-1185">Reference proteome</keyword>
<evidence type="ECO:0000313" key="2">
    <source>
        <dbReference type="EMBL" id="MBE9664550.1"/>
    </source>
</evidence>
<dbReference type="PANTHER" id="PTHR40469:SF2">
    <property type="entry name" value="GALACTOSE-BINDING DOMAIN-LIKE SUPERFAMILY PROTEIN"/>
    <property type="match status" value="1"/>
</dbReference>
<dbReference type="InterPro" id="IPR029010">
    <property type="entry name" value="ThuA-like"/>
</dbReference>
<dbReference type="Pfam" id="PF06283">
    <property type="entry name" value="ThuA"/>
    <property type="match status" value="1"/>
</dbReference>
<accession>A0A929PZJ0</accession>
<dbReference type="Gene3D" id="3.40.50.880">
    <property type="match status" value="1"/>
</dbReference>
<dbReference type="EMBL" id="JADFFL010000013">
    <property type="protein sequence ID" value="MBE9664550.1"/>
    <property type="molecule type" value="Genomic_DNA"/>
</dbReference>
<dbReference type="PANTHER" id="PTHR40469">
    <property type="entry name" value="SECRETED GLYCOSYL HYDROLASE"/>
    <property type="match status" value="1"/>
</dbReference>
<sequence length="246" mass="27398">MAGLCGMCCRSTSSPTLPTVEPVPKVLIFSKTVGFHHNSIEVGVPAIKKLGTENKFDVDETKEASQFTTDNLKRYAAVVFLSTTGDVLNSEQEAAFTKYIQGGGGFVGIHAAADCEYDWPWYGRLIGAYFKGHPATQKADLMIVDAEHIATKHLPTIWERVDEWYTFKAAPKNVHVLINIDERSYDVSDDLKMGDEHPMAWYHDYDGGRAFYTELGHTDESFADPLYLQHILGGIKYAMGKKAPKN</sequence>
<dbReference type="SUPFAM" id="SSF52317">
    <property type="entry name" value="Class I glutamine amidotransferase-like"/>
    <property type="match status" value="1"/>
</dbReference>